<dbReference type="RefSeq" id="WP_185164883.1">
    <property type="nucleotide sequence ID" value="NZ_JACKWY010000007.1"/>
</dbReference>
<protein>
    <submittedName>
        <fullName evidence="1">Sulfurtransferase-like selenium metabolism protein YedF</fullName>
    </submittedName>
</protein>
<dbReference type="Proteomes" id="UP000585258">
    <property type="component" value="Unassembled WGS sequence"/>
</dbReference>
<dbReference type="InterPro" id="IPR027396">
    <property type="entry name" value="DsrEFH-like"/>
</dbReference>
<gene>
    <name evidence="1" type="primary">yedF</name>
    <name evidence="1" type="ORF">H7E68_13310</name>
</gene>
<reference evidence="1 2" key="1">
    <citation type="submission" date="2020-08" db="EMBL/GenBank/DDBJ databases">
        <title>Clostridia isolated from Swiss meat.</title>
        <authorList>
            <person name="Wambui J."/>
            <person name="Stevens M.J.A."/>
            <person name="Stephan R."/>
        </authorList>
    </citation>
    <scope>NUCLEOTIDE SEQUENCE [LARGE SCALE GENOMIC DNA]</scope>
    <source>
        <strain evidence="1 2">CM001</strain>
    </source>
</reference>
<evidence type="ECO:0000313" key="1">
    <source>
        <dbReference type="EMBL" id="MBB6715683.1"/>
    </source>
</evidence>
<dbReference type="AlphaFoldDB" id="A0A7X0VS79"/>
<organism evidence="1 2">
    <name type="scientific">Clostridium gasigenes</name>
    <dbReference type="NCBI Taxonomy" id="94869"/>
    <lineage>
        <taxon>Bacteria</taxon>
        <taxon>Bacillati</taxon>
        <taxon>Bacillota</taxon>
        <taxon>Clostridia</taxon>
        <taxon>Eubacteriales</taxon>
        <taxon>Clostridiaceae</taxon>
        <taxon>Clostridium</taxon>
    </lineage>
</organism>
<dbReference type="NCBIfam" id="TIGR03527">
    <property type="entry name" value="selenium_YedF"/>
    <property type="match status" value="1"/>
</dbReference>
<dbReference type="SUPFAM" id="SSF75169">
    <property type="entry name" value="DsrEFH-like"/>
    <property type="match status" value="1"/>
</dbReference>
<keyword evidence="1" id="KW-0808">Transferase</keyword>
<dbReference type="GO" id="GO:0016740">
    <property type="term" value="F:transferase activity"/>
    <property type="evidence" value="ECO:0007669"/>
    <property type="project" value="UniProtKB-KW"/>
</dbReference>
<dbReference type="InterPro" id="IPR019870">
    <property type="entry name" value="Se_metab_YedF"/>
</dbReference>
<name>A0A7X0VS79_9CLOT</name>
<comment type="caution">
    <text evidence="1">The sequence shown here is derived from an EMBL/GenBank/DDBJ whole genome shotgun (WGS) entry which is preliminary data.</text>
</comment>
<sequence length="141" mass="15461">MKNINCRELSTPQLAVEVIEEKIKAANNNKNDLTIVVASNLLGEGDSNLGELLMKSYIYSLSESVNLPDNLIFINSGVKLTCQGSKVIDSLTSMKEKGVNILDCGTCLDFYGLKEKLLVGDVGNMYLIVQLMNESKNTIKI</sequence>
<dbReference type="EMBL" id="JACKWY010000007">
    <property type="protein sequence ID" value="MBB6715683.1"/>
    <property type="molecule type" value="Genomic_DNA"/>
</dbReference>
<evidence type="ECO:0000313" key="2">
    <source>
        <dbReference type="Proteomes" id="UP000585258"/>
    </source>
</evidence>
<accession>A0A7X0VS79</accession>
<proteinExistence type="predicted"/>